<sequence>MHLNQVQELGCLEFPLVEDMVASCFTPSSPTMRLGRSFYLPHYMARENMSAQHDFIGQAYGSAPCGWAPKPFLPYGLQNSRPQICFSKFAVLSPSLGIILRNSRKSDETTHGSDEARSRTLISARTNQAVGPGNTLLIFPTGHDALGS</sequence>
<keyword evidence="2" id="KW-1185">Reference proteome</keyword>
<evidence type="ECO:0000313" key="1">
    <source>
        <dbReference type="EMBL" id="KAJ8362345.1"/>
    </source>
</evidence>
<dbReference type="EMBL" id="JAINUG010000689">
    <property type="protein sequence ID" value="KAJ8362345.1"/>
    <property type="molecule type" value="Genomic_DNA"/>
</dbReference>
<accession>A0AAD7VZ24</accession>
<proteinExistence type="predicted"/>
<protein>
    <submittedName>
        <fullName evidence="1">Uncharacterized protein</fullName>
    </submittedName>
</protein>
<reference evidence="1" key="1">
    <citation type="journal article" date="2023" name="Science">
        <title>Genome structures resolve the early diversification of teleost fishes.</title>
        <authorList>
            <person name="Parey E."/>
            <person name="Louis A."/>
            <person name="Montfort J."/>
            <person name="Bouchez O."/>
            <person name="Roques C."/>
            <person name="Iampietro C."/>
            <person name="Lluch J."/>
            <person name="Castinel A."/>
            <person name="Donnadieu C."/>
            <person name="Desvignes T."/>
            <person name="Floi Bucao C."/>
            <person name="Jouanno E."/>
            <person name="Wen M."/>
            <person name="Mejri S."/>
            <person name="Dirks R."/>
            <person name="Jansen H."/>
            <person name="Henkel C."/>
            <person name="Chen W.J."/>
            <person name="Zahm M."/>
            <person name="Cabau C."/>
            <person name="Klopp C."/>
            <person name="Thompson A.W."/>
            <person name="Robinson-Rechavi M."/>
            <person name="Braasch I."/>
            <person name="Lecointre G."/>
            <person name="Bobe J."/>
            <person name="Postlethwait J.H."/>
            <person name="Berthelot C."/>
            <person name="Roest Crollius H."/>
            <person name="Guiguen Y."/>
        </authorList>
    </citation>
    <scope>NUCLEOTIDE SEQUENCE</scope>
    <source>
        <strain evidence="1">NC1722</strain>
    </source>
</reference>
<evidence type="ECO:0000313" key="2">
    <source>
        <dbReference type="Proteomes" id="UP001221898"/>
    </source>
</evidence>
<gene>
    <name evidence="1" type="ORF">AAFF_G00378380</name>
</gene>
<comment type="caution">
    <text evidence="1">The sequence shown here is derived from an EMBL/GenBank/DDBJ whole genome shotgun (WGS) entry which is preliminary data.</text>
</comment>
<name>A0AAD7VZ24_9TELE</name>
<organism evidence="1 2">
    <name type="scientific">Aldrovandia affinis</name>
    <dbReference type="NCBI Taxonomy" id="143900"/>
    <lineage>
        <taxon>Eukaryota</taxon>
        <taxon>Metazoa</taxon>
        <taxon>Chordata</taxon>
        <taxon>Craniata</taxon>
        <taxon>Vertebrata</taxon>
        <taxon>Euteleostomi</taxon>
        <taxon>Actinopterygii</taxon>
        <taxon>Neopterygii</taxon>
        <taxon>Teleostei</taxon>
        <taxon>Notacanthiformes</taxon>
        <taxon>Halosauridae</taxon>
        <taxon>Aldrovandia</taxon>
    </lineage>
</organism>
<dbReference type="Proteomes" id="UP001221898">
    <property type="component" value="Unassembled WGS sequence"/>
</dbReference>
<dbReference type="AlphaFoldDB" id="A0AAD7VZ24"/>